<name>A0A177NJS5_9GAMM</name>
<keyword evidence="4" id="KW-1185">Reference proteome</keyword>
<feature type="transmembrane region" description="Helical" evidence="1">
    <location>
        <begin position="95"/>
        <end position="117"/>
    </location>
</feature>
<dbReference type="EMBL" id="LUUK01000175">
    <property type="protein sequence ID" value="OAI17814.1"/>
    <property type="molecule type" value="Genomic_DNA"/>
</dbReference>
<evidence type="ECO:0000313" key="3">
    <source>
        <dbReference type="EMBL" id="OAI17814.1"/>
    </source>
</evidence>
<feature type="transmembrane region" description="Helical" evidence="1">
    <location>
        <begin position="34"/>
        <end position="56"/>
    </location>
</feature>
<protein>
    <recommendedName>
        <fullName evidence="2">DUF6644 domain-containing protein</fullName>
    </recommendedName>
</protein>
<keyword evidence="1" id="KW-0472">Membrane</keyword>
<comment type="caution">
    <text evidence="3">The sequence shown here is derived from an EMBL/GenBank/DDBJ whole genome shotgun (WGS) entry which is preliminary data.</text>
</comment>
<keyword evidence="1" id="KW-0812">Transmembrane</keyword>
<dbReference type="STRING" id="702114.A1355_06960"/>
<feature type="transmembrane region" description="Helical" evidence="1">
    <location>
        <begin position="137"/>
        <end position="159"/>
    </location>
</feature>
<evidence type="ECO:0000256" key="1">
    <source>
        <dbReference type="SAM" id="Phobius"/>
    </source>
</evidence>
<keyword evidence="1" id="KW-1133">Transmembrane helix</keyword>
<dbReference type="OrthoDB" id="8537176at2"/>
<sequence length="165" mass="18381">MTLLEFSQLLYDSEFGTALRESVYLFPLIEGLHLIGLAVSIGLLFFVDLRLLGWFLPQLPVVQLLHSLRPWLLGGFAVTFVSGLLLFVATASKIVVLPVFFYKLGFIALAGLNALWFERRWGRDVVVWGNAEVPPSPVRFAGAASLTLWSLVVIAGRLIPYLSYQ</sequence>
<feature type="transmembrane region" description="Helical" evidence="1">
    <location>
        <begin position="68"/>
        <end position="88"/>
    </location>
</feature>
<feature type="domain" description="DUF6644" evidence="2">
    <location>
        <begin position="30"/>
        <end position="160"/>
    </location>
</feature>
<accession>A0A177NJS5</accession>
<gene>
    <name evidence="3" type="ORF">A1355_06960</name>
</gene>
<dbReference type="Pfam" id="PF20349">
    <property type="entry name" value="DUF6644"/>
    <property type="match status" value="1"/>
</dbReference>
<dbReference type="AlphaFoldDB" id="A0A177NJS5"/>
<reference evidence="4" key="1">
    <citation type="submission" date="2016-03" db="EMBL/GenBank/DDBJ databases">
        <authorList>
            <person name="Heylen K."/>
            <person name="De Vos P."/>
            <person name="Vekeman B."/>
        </authorList>
    </citation>
    <scope>NUCLEOTIDE SEQUENCE [LARGE SCALE GENOMIC DNA]</scope>
    <source>
        <strain evidence="4">R-45383</strain>
    </source>
</reference>
<organism evidence="3 4">
    <name type="scientific">Methylomonas koyamae</name>
    <dbReference type="NCBI Taxonomy" id="702114"/>
    <lineage>
        <taxon>Bacteria</taxon>
        <taxon>Pseudomonadati</taxon>
        <taxon>Pseudomonadota</taxon>
        <taxon>Gammaproteobacteria</taxon>
        <taxon>Methylococcales</taxon>
        <taxon>Methylococcaceae</taxon>
        <taxon>Methylomonas</taxon>
    </lineage>
</organism>
<dbReference type="Proteomes" id="UP000077628">
    <property type="component" value="Unassembled WGS sequence"/>
</dbReference>
<dbReference type="RefSeq" id="WP_064029127.1">
    <property type="nucleotide sequence ID" value="NZ_LUUK01000175.1"/>
</dbReference>
<dbReference type="InterPro" id="IPR046586">
    <property type="entry name" value="DUF6644"/>
</dbReference>
<evidence type="ECO:0000313" key="4">
    <source>
        <dbReference type="Proteomes" id="UP000077628"/>
    </source>
</evidence>
<evidence type="ECO:0000259" key="2">
    <source>
        <dbReference type="Pfam" id="PF20349"/>
    </source>
</evidence>
<proteinExistence type="predicted"/>